<dbReference type="EMBL" id="ASGP02000008">
    <property type="protein sequence ID" value="KAH9494086.1"/>
    <property type="molecule type" value="Genomic_DNA"/>
</dbReference>
<feature type="region of interest" description="Disordered" evidence="2">
    <location>
        <begin position="86"/>
        <end position="113"/>
    </location>
</feature>
<name>A0A922HPS3_DERFA</name>
<evidence type="ECO:0000256" key="1">
    <source>
        <dbReference type="PROSITE-ProRule" id="PRU00339"/>
    </source>
</evidence>
<proteinExistence type="predicted"/>
<dbReference type="InterPro" id="IPR028796">
    <property type="entry name" value="BBS8"/>
</dbReference>
<dbReference type="Gene3D" id="1.25.40.10">
    <property type="entry name" value="Tetratricopeptide repeat domain"/>
    <property type="match status" value="1"/>
</dbReference>
<dbReference type="CDD" id="cd21341">
    <property type="entry name" value="TTC8_N"/>
    <property type="match status" value="1"/>
</dbReference>
<feature type="compositionally biased region" description="Low complexity" evidence="2">
    <location>
        <begin position="86"/>
        <end position="96"/>
    </location>
</feature>
<dbReference type="GO" id="GO:0034464">
    <property type="term" value="C:BBSome"/>
    <property type="evidence" value="ECO:0007669"/>
    <property type="project" value="InterPro"/>
</dbReference>
<dbReference type="PROSITE" id="PS50005">
    <property type="entry name" value="TPR"/>
    <property type="match status" value="1"/>
</dbReference>
<dbReference type="PANTHER" id="PTHR44177:SF1">
    <property type="entry name" value="TETRATRICOPEPTIDE REPEAT PROTEIN 8"/>
    <property type="match status" value="1"/>
</dbReference>
<dbReference type="Pfam" id="PF13181">
    <property type="entry name" value="TPR_8"/>
    <property type="match status" value="1"/>
</dbReference>
<evidence type="ECO:0000256" key="2">
    <source>
        <dbReference type="SAM" id="MobiDB-lite"/>
    </source>
</evidence>
<gene>
    <name evidence="3" type="primary">TTC8_1</name>
    <name evidence="3" type="ORF">DERF_014802</name>
</gene>
<evidence type="ECO:0000313" key="3">
    <source>
        <dbReference type="EMBL" id="KAH9494086.1"/>
    </source>
</evidence>
<dbReference type="Proteomes" id="UP000790347">
    <property type="component" value="Unassembled WGS sequence"/>
</dbReference>
<comment type="caution">
    <text evidence="3">The sequence shown here is derived from an EMBL/GenBank/DDBJ whole genome shotgun (WGS) entry which is preliminary data.</text>
</comment>
<evidence type="ECO:0000313" key="4">
    <source>
        <dbReference type="Proteomes" id="UP000790347"/>
    </source>
</evidence>
<dbReference type="GO" id="GO:0097730">
    <property type="term" value="C:non-motile cilium"/>
    <property type="evidence" value="ECO:0007669"/>
    <property type="project" value="TreeGrafter"/>
</dbReference>
<dbReference type="GO" id="GO:0036064">
    <property type="term" value="C:ciliary basal body"/>
    <property type="evidence" value="ECO:0007669"/>
    <property type="project" value="TreeGrafter"/>
</dbReference>
<protein>
    <submittedName>
        <fullName evidence="3">Tetratricopeptide repeat protein 8</fullName>
    </submittedName>
</protein>
<sequence>MDPLCYAMSLYRRRYHDRCMEICNEQIEQNPKNQIFWCLKLRCLTEQTYVDDLEADEDGIAETLMDETRIAETARPGTSLRTATATSLARQSTSQAIRPVTQSGRPLSGMIRPGTNSVGANQSLESALSAPRTGYSARPMTTASGRHARLGTASMLALKESGGEFLNVERLNVDKYSKMPPMARALFEYIFHNQCNFRIALQLAIKTNVEMAKMDWWWKAQIGKCYYKLALLRDSEEYFRDALQHYEVAVDVYIWLGKVYIRMDQPLKALDLYRQGLEKHPNETLLLRYAARIHESMNEMDESIGLYRSILTYDAIDIEAIASIAMNEFYSDQPEIALRYYRRLLQMGIFKSEIYNNIALCCFYSQQYDMVVTCFERALMFAETDEMIADIWYNIGHVALGSGDRQLALYCFRLASSSNNDHAEAYNNLGVLEITKGIGTTGGQYQRSNTTTTTTTTANVQQAKSYFQSSANVGSYLYEPHYNLALLAENSGHFDLSYEYVQKSLNLYPDHYASKELRNRVWKLYEAFIGPILAGKQAS</sequence>
<dbReference type="SMART" id="SM00028">
    <property type="entry name" value="TPR"/>
    <property type="match status" value="6"/>
</dbReference>
<dbReference type="InterPro" id="IPR019734">
    <property type="entry name" value="TPR_rpt"/>
</dbReference>
<feature type="repeat" description="TPR" evidence="1">
    <location>
        <begin position="250"/>
        <end position="283"/>
    </location>
</feature>
<keyword evidence="1" id="KW-0802">TPR repeat</keyword>
<dbReference type="SUPFAM" id="SSF48452">
    <property type="entry name" value="TPR-like"/>
    <property type="match status" value="1"/>
</dbReference>
<reference evidence="3" key="2">
    <citation type="journal article" date="2022" name="Res Sq">
        <title>Comparative Genomics Reveals Insights into the Divergent Evolution of Astigmatic Mites and Household Pest Adaptations.</title>
        <authorList>
            <person name="Xiong Q."/>
            <person name="Wan A.T.-Y."/>
            <person name="Liu X.-Y."/>
            <person name="Fung C.S.-H."/>
            <person name="Xiao X."/>
            <person name="Malainual N."/>
            <person name="Hou J."/>
            <person name="Wang L."/>
            <person name="Wang M."/>
            <person name="Yang K."/>
            <person name="Cui Y."/>
            <person name="Leung E."/>
            <person name="Nong W."/>
            <person name="Shin S.-K."/>
            <person name="Au S."/>
            <person name="Jeong K.Y."/>
            <person name="Chew F.T."/>
            <person name="Hui J."/>
            <person name="Leung T.F."/>
            <person name="Tungtrongchitr A."/>
            <person name="Zhong N."/>
            <person name="Liu Z."/>
            <person name="Tsui S."/>
        </authorList>
    </citation>
    <scope>NUCLEOTIDE SEQUENCE</scope>
    <source>
        <strain evidence="3">Derf</strain>
        <tissue evidence="3">Whole organism</tissue>
    </source>
</reference>
<keyword evidence="4" id="KW-1185">Reference proteome</keyword>
<dbReference type="InterPro" id="IPR011990">
    <property type="entry name" value="TPR-like_helical_dom_sf"/>
</dbReference>
<organism evidence="3 4">
    <name type="scientific">Dermatophagoides farinae</name>
    <name type="common">American house dust mite</name>
    <dbReference type="NCBI Taxonomy" id="6954"/>
    <lineage>
        <taxon>Eukaryota</taxon>
        <taxon>Metazoa</taxon>
        <taxon>Ecdysozoa</taxon>
        <taxon>Arthropoda</taxon>
        <taxon>Chelicerata</taxon>
        <taxon>Arachnida</taxon>
        <taxon>Acari</taxon>
        <taxon>Acariformes</taxon>
        <taxon>Sarcoptiformes</taxon>
        <taxon>Astigmata</taxon>
        <taxon>Psoroptidia</taxon>
        <taxon>Analgoidea</taxon>
        <taxon>Pyroglyphidae</taxon>
        <taxon>Dermatophagoidinae</taxon>
        <taxon>Dermatophagoides</taxon>
    </lineage>
</organism>
<dbReference type="AlphaFoldDB" id="A0A922HPS3"/>
<reference evidence="3" key="1">
    <citation type="submission" date="2013-05" db="EMBL/GenBank/DDBJ databases">
        <authorList>
            <person name="Yim A.K.Y."/>
            <person name="Chan T.F."/>
            <person name="Ji K.M."/>
            <person name="Liu X.Y."/>
            <person name="Zhou J.W."/>
            <person name="Li R.Q."/>
            <person name="Yang K.Y."/>
            <person name="Li J."/>
            <person name="Li M."/>
            <person name="Law P.T.W."/>
            <person name="Wu Y.L."/>
            <person name="Cai Z.L."/>
            <person name="Qin H."/>
            <person name="Bao Y."/>
            <person name="Leung R.K.K."/>
            <person name="Ng P.K.S."/>
            <person name="Zou J."/>
            <person name="Zhong X.J."/>
            <person name="Ran P.X."/>
            <person name="Zhong N.S."/>
            <person name="Liu Z.G."/>
            <person name="Tsui S.K.W."/>
        </authorList>
    </citation>
    <scope>NUCLEOTIDE SEQUENCE</scope>
    <source>
        <strain evidence="3">Derf</strain>
        <tissue evidence="3">Whole organism</tissue>
    </source>
</reference>
<dbReference type="GO" id="GO:1905515">
    <property type="term" value="P:non-motile cilium assembly"/>
    <property type="evidence" value="ECO:0007669"/>
    <property type="project" value="InterPro"/>
</dbReference>
<dbReference type="PANTHER" id="PTHR44177">
    <property type="entry name" value="TETRATRICOPEPTIDE REPEAT PROTEIN 8"/>
    <property type="match status" value="1"/>
</dbReference>
<accession>A0A922HPS3</accession>